<dbReference type="EMBL" id="JAWMWG010000003">
    <property type="protein sequence ID" value="MEJ6348789.1"/>
    <property type="molecule type" value="Genomic_DNA"/>
</dbReference>
<protein>
    <submittedName>
        <fullName evidence="3">DUF4355 domain-containing protein</fullName>
    </submittedName>
</protein>
<accession>A0ABU8SHG2</accession>
<evidence type="ECO:0000313" key="4">
    <source>
        <dbReference type="Proteomes" id="UP001377804"/>
    </source>
</evidence>
<dbReference type="InterPro" id="IPR025580">
    <property type="entry name" value="Gp46"/>
</dbReference>
<feature type="region of interest" description="Disordered" evidence="2">
    <location>
        <begin position="1"/>
        <end position="44"/>
    </location>
</feature>
<reference evidence="3 4" key="1">
    <citation type="submission" date="2023-10" db="EMBL/GenBank/DDBJ databases">
        <title>Holzapfeliella saturejae sp. nov. isolated from Satureja montana flowers.</title>
        <authorList>
            <person name="Alcantara C."/>
            <person name="Zuniga M."/>
            <person name="Landete J.M."/>
            <person name="Monedero V."/>
        </authorList>
    </citation>
    <scope>NUCLEOTIDE SEQUENCE [LARGE SCALE GENOMIC DNA]</scope>
    <source>
        <strain evidence="3 4">He02</strain>
    </source>
</reference>
<dbReference type="Pfam" id="PF14265">
    <property type="entry name" value="DUF4355"/>
    <property type="match status" value="1"/>
</dbReference>
<sequence length="195" mass="22651">MEETQQNIESVEEEATDQVESEETEQQEESKEQEQSYSQEDVDNIVKKALSNFQEEQKAKIEEEKKVAKMSADEKYKYQLEKAKEDADNARKELKQRDNRDLVRTLAEKQGVSVTQDDVKFLATADEEETQQKASYFIERIKQAYSDGKDSTIKSSAPKLTAEKNSKTMTKEDILAIEDPEERNRLMTENYNLFI</sequence>
<keyword evidence="1" id="KW-0175">Coiled coil</keyword>
<proteinExistence type="predicted"/>
<keyword evidence="4" id="KW-1185">Reference proteome</keyword>
<organism evidence="3 4">
    <name type="scientific">Holzapfeliella saturejae</name>
    <dbReference type="NCBI Taxonomy" id="3082953"/>
    <lineage>
        <taxon>Bacteria</taxon>
        <taxon>Bacillati</taxon>
        <taxon>Bacillota</taxon>
        <taxon>Bacilli</taxon>
        <taxon>Lactobacillales</taxon>
        <taxon>Lactobacillaceae</taxon>
        <taxon>Holzapfeliella</taxon>
    </lineage>
</organism>
<feature type="coiled-coil region" evidence="1">
    <location>
        <begin position="73"/>
        <end position="100"/>
    </location>
</feature>
<comment type="caution">
    <text evidence="3">The sequence shown here is derived from an EMBL/GenBank/DDBJ whole genome shotgun (WGS) entry which is preliminary data.</text>
</comment>
<feature type="compositionally biased region" description="Acidic residues" evidence="2">
    <location>
        <begin position="10"/>
        <end position="27"/>
    </location>
</feature>
<dbReference type="Proteomes" id="UP001377804">
    <property type="component" value="Unassembled WGS sequence"/>
</dbReference>
<evidence type="ECO:0000256" key="2">
    <source>
        <dbReference type="SAM" id="MobiDB-lite"/>
    </source>
</evidence>
<evidence type="ECO:0000313" key="3">
    <source>
        <dbReference type="EMBL" id="MEJ6348789.1"/>
    </source>
</evidence>
<dbReference type="RefSeq" id="WP_339970292.1">
    <property type="nucleotide sequence ID" value="NZ_JAWMWG010000003.1"/>
</dbReference>
<feature type="region of interest" description="Disordered" evidence="2">
    <location>
        <begin position="148"/>
        <end position="167"/>
    </location>
</feature>
<evidence type="ECO:0000256" key="1">
    <source>
        <dbReference type="SAM" id="Coils"/>
    </source>
</evidence>
<name>A0ABU8SHG2_9LACO</name>
<gene>
    <name evidence="3" type="ORF">R4Y45_06105</name>
</gene>